<dbReference type="Pfam" id="PF00136">
    <property type="entry name" value="DNA_pol_B"/>
    <property type="match status" value="1"/>
</dbReference>
<dbReference type="SUPFAM" id="SSF56672">
    <property type="entry name" value="DNA/RNA polymerases"/>
    <property type="match status" value="1"/>
</dbReference>
<dbReference type="GO" id="GO:1902975">
    <property type="term" value="P:mitotic DNA replication initiation"/>
    <property type="evidence" value="ECO:0007669"/>
    <property type="project" value="TreeGrafter"/>
</dbReference>
<dbReference type="Proteomes" id="UP000036681">
    <property type="component" value="Unplaced"/>
</dbReference>
<organism evidence="7 8">
    <name type="scientific">Ascaris lumbricoides</name>
    <name type="common">Giant roundworm</name>
    <dbReference type="NCBI Taxonomy" id="6252"/>
    <lineage>
        <taxon>Eukaryota</taxon>
        <taxon>Metazoa</taxon>
        <taxon>Ecdysozoa</taxon>
        <taxon>Nematoda</taxon>
        <taxon>Chromadorea</taxon>
        <taxon>Rhabditida</taxon>
        <taxon>Spirurina</taxon>
        <taxon>Ascaridomorpha</taxon>
        <taxon>Ascaridoidea</taxon>
        <taxon>Ascarididae</taxon>
        <taxon>Ascaris</taxon>
    </lineage>
</organism>
<proteinExistence type="predicted"/>
<evidence type="ECO:0000256" key="5">
    <source>
        <dbReference type="SAM" id="MobiDB-lite"/>
    </source>
</evidence>
<dbReference type="GO" id="GO:0006273">
    <property type="term" value="P:lagging strand elongation"/>
    <property type="evidence" value="ECO:0007669"/>
    <property type="project" value="TreeGrafter"/>
</dbReference>
<evidence type="ECO:0000313" key="7">
    <source>
        <dbReference type="Proteomes" id="UP000036681"/>
    </source>
</evidence>
<evidence type="ECO:0000256" key="4">
    <source>
        <dbReference type="ARBA" id="ARBA00022932"/>
    </source>
</evidence>
<name>A0A0M3HK55_ASCLU</name>
<protein>
    <recommendedName>
        <fullName evidence="1">DNA-directed DNA polymerase</fullName>
        <ecNumber evidence="1">2.7.7.7</ecNumber>
    </recommendedName>
</protein>
<dbReference type="EC" id="2.7.7.7" evidence="1"/>
<keyword evidence="4" id="KW-0239">DNA-directed DNA polymerase</keyword>
<evidence type="ECO:0000259" key="6">
    <source>
        <dbReference type="Pfam" id="PF00136"/>
    </source>
</evidence>
<evidence type="ECO:0000256" key="3">
    <source>
        <dbReference type="ARBA" id="ARBA00022695"/>
    </source>
</evidence>
<dbReference type="InterPro" id="IPR043502">
    <property type="entry name" value="DNA/RNA_pol_sf"/>
</dbReference>
<dbReference type="GO" id="GO:0003688">
    <property type="term" value="F:DNA replication origin binding"/>
    <property type="evidence" value="ECO:0007669"/>
    <property type="project" value="TreeGrafter"/>
</dbReference>
<evidence type="ECO:0000313" key="8">
    <source>
        <dbReference type="WBParaSite" id="ALUE_0000190001-mRNA-1"/>
    </source>
</evidence>
<accession>A0A0M3HK55</accession>
<dbReference type="GO" id="GO:0003697">
    <property type="term" value="F:single-stranded DNA binding"/>
    <property type="evidence" value="ECO:0007669"/>
    <property type="project" value="TreeGrafter"/>
</dbReference>
<dbReference type="PANTHER" id="PTHR45861">
    <property type="entry name" value="DNA POLYMERASE ALPHA CATALYTIC SUBUNIT"/>
    <property type="match status" value="1"/>
</dbReference>
<reference evidence="8" key="1">
    <citation type="submission" date="2017-02" db="UniProtKB">
        <authorList>
            <consortium name="WormBaseParasite"/>
        </authorList>
    </citation>
    <scope>IDENTIFICATION</scope>
</reference>
<feature type="domain" description="DNA-directed DNA polymerase family B multifunctional" evidence="6">
    <location>
        <begin position="2"/>
        <end position="80"/>
    </location>
</feature>
<feature type="region of interest" description="Disordered" evidence="5">
    <location>
        <begin position="25"/>
        <end position="58"/>
    </location>
</feature>
<dbReference type="InterPro" id="IPR006134">
    <property type="entry name" value="DNA-dir_DNA_pol_B_multi_dom"/>
</dbReference>
<dbReference type="PANTHER" id="PTHR45861:SF1">
    <property type="entry name" value="DNA POLYMERASE ALPHA CATALYTIC SUBUNIT"/>
    <property type="match status" value="1"/>
</dbReference>
<keyword evidence="2" id="KW-0808">Transferase</keyword>
<evidence type="ECO:0000256" key="2">
    <source>
        <dbReference type="ARBA" id="ARBA00022679"/>
    </source>
</evidence>
<dbReference type="GO" id="GO:0003682">
    <property type="term" value="F:chromatin binding"/>
    <property type="evidence" value="ECO:0007669"/>
    <property type="project" value="TreeGrafter"/>
</dbReference>
<keyword evidence="7" id="KW-1185">Reference proteome</keyword>
<dbReference type="GO" id="GO:0005658">
    <property type="term" value="C:alpha DNA polymerase:primase complex"/>
    <property type="evidence" value="ECO:0007669"/>
    <property type="project" value="TreeGrafter"/>
</dbReference>
<dbReference type="Gene3D" id="6.10.10.100">
    <property type="match status" value="1"/>
</dbReference>
<keyword evidence="3" id="KW-0548">Nucleotidyltransferase</keyword>
<dbReference type="GO" id="GO:0006272">
    <property type="term" value="P:leading strand elongation"/>
    <property type="evidence" value="ECO:0007669"/>
    <property type="project" value="TreeGrafter"/>
</dbReference>
<dbReference type="WBParaSite" id="ALUE_0000190001-mRNA-1">
    <property type="protein sequence ID" value="ALUE_0000190001-mRNA-1"/>
    <property type="gene ID" value="ALUE_0000190001"/>
</dbReference>
<dbReference type="GO" id="GO:0003887">
    <property type="term" value="F:DNA-directed DNA polymerase activity"/>
    <property type="evidence" value="ECO:0007669"/>
    <property type="project" value="UniProtKB-KW"/>
</dbReference>
<dbReference type="GO" id="GO:0000166">
    <property type="term" value="F:nucleotide binding"/>
    <property type="evidence" value="ECO:0007669"/>
    <property type="project" value="InterPro"/>
</dbReference>
<evidence type="ECO:0000256" key="1">
    <source>
        <dbReference type="ARBA" id="ARBA00012417"/>
    </source>
</evidence>
<sequence>MGGRAERNEFLLLHAFQKAGYVPPNKHQYEHKKKTQSTEKAIAEDEQEEHVDEKSSKKAQYTGGLVLEPKKGLFFVHCWVL</sequence>
<dbReference type="AlphaFoldDB" id="A0A0M3HK55"/>